<accession>A0A165CE50</accession>
<sequence length="81" mass="9027">MLSNLLSCFSFSNTHHDSYMLLFRSLMLYCIHIVPEDPDVVEIVGAFTGSPNPPLPRTIRSIQSCKPLGEIEFGITEEDGV</sequence>
<keyword evidence="2" id="KW-1185">Reference proteome</keyword>
<dbReference type="EMBL" id="KV427650">
    <property type="protein sequence ID" value="KZT02649.1"/>
    <property type="molecule type" value="Genomic_DNA"/>
</dbReference>
<dbReference type="RefSeq" id="XP_040760389.1">
    <property type="nucleotide sequence ID" value="XM_040902292.1"/>
</dbReference>
<dbReference type="Proteomes" id="UP000076871">
    <property type="component" value="Unassembled WGS sequence"/>
</dbReference>
<evidence type="ECO:0000313" key="2">
    <source>
        <dbReference type="Proteomes" id="UP000076871"/>
    </source>
</evidence>
<organism evidence="1 2">
    <name type="scientific">Laetiporus sulphureus 93-53</name>
    <dbReference type="NCBI Taxonomy" id="1314785"/>
    <lineage>
        <taxon>Eukaryota</taxon>
        <taxon>Fungi</taxon>
        <taxon>Dikarya</taxon>
        <taxon>Basidiomycota</taxon>
        <taxon>Agaricomycotina</taxon>
        <taxon>Agaricomycetes</taxon>
        <taxon>Polyporales</taxon>
        <taxon>Laetiporus</taxon>
    </lineage>
</organism>
<reference evidence="1 2" key="1">
    <citation type="journal article" date="2016" name="Mol. Biol. Evol.">
        <title>Comparative Genomics of Early-Diverging Mushroom-Forming Fungi Provides Insights into the Origins of Lignocellulose Decay Capabilities.</title>
        <authorList>
            <person name="Nagy L.G."/>
            <person name="Riley R."/>
            <person name="Tritt A."/>
            <person name="Adam C."/>
            <person name="Daum C."/>
            <person name="Floudas D."/>
            <person name="Sun H."/>
            <person name="Yadav J.S."/>
            <person name="Pangilinan J."/>
            <person name="Larsson K.H."/>
            <person name="Matsuura K."/>
            <person name="Barry K."/>
            <person name="Labutti K."/>
            <person name="Kuo R."/>
            <person name="Ohm R.A."/>
            <person name="Bhattacharya S.S."/>
            <person name="Shirouzu T."/>
            <person name="Yoshinaga Y."/>
            <person name="Martin F.M."/>
            <person name="Grigoriev I.V."/>
            <person name="Hibbett D.S."/>
        </authorList>
    </citation>
    <scope>NUCLEOTIDE SEQUENCE [LARGE SCALE GENOMIC DNA]</scope>
    <source>
        <strain evidence="1 2">93-53</strain>
    </source>
</reference>
<name>A0A165CE50_9APHY</name>
<gene>
    <name evidence="1" type="ORF">LAESUDRAFT_395547</name>
</gene>
<dbReference type="GeneID" id="63819323"/>
<proteinExistence type="predicted"/>
<evidence type="ECO:0000313" key="1">
    <source>
        <dbReference type="EMBL" id="KZT02649.1"/>
    </source>
</evidence>
<dbReference type="InParanoid" id="A0A165CE50"/>
<protein>
    <submittedName>
        <fullName evidence="1">Uncharacterized protein</fullName>
    </submittedName>
</protein>
<dbReference type="AlphaFoldDB" id="A0A165CE50"/>